<evidence type="ECO:0000256" key="5">
    <source>
        <dbReference type="ARBA" id="ARBA00022741"/>
    </source>
</evidence>
<feature type="region of interest" description="Disordered" evidence="11">
    <location>
        <begin position="602"/>
        <end position="634"/>
    </location>
</feature>
<dbReference type="PROSITE" id="PS00107">
    <property type="entry name" value="PROTEIN_KINASE_ATP"/>
    <property type="match status" value="1"/>
</dbReference>
<dbReference type="PROSITE" id="PS00108">
    <property type="entry name" value="PROTEIN_KINASE_ST"/>
    <property type="match status" value="1"/>
</dbReference>
<evidence type="ECO:0000259" key="12">
    <source>
        <dbReference type="PROSITE" id="PS50011"/>
    </source>
</evidence>
<dbReference type="Pfam" id="PF00069">
    <property type="entry name" value="Pkinase"/>
    <property type="match status" value="1"/>
</dbReference>
<comment type="caution">
    <text evidence="13">The sequence shown here is derived from an EMBL/GenBank/DDBJ whole genome shotgun (WGS) entry which is preliminary data.</text>
</comment>
<feature type="compositionally biased region" description="Basic and acidic residues" evidence="11">
    <location>
        <begin position="388"/>
        <end position="398"/>
    </location>
</feature>
<reference evidence="13" key="1">
    <citation type="submission" date="2023-07" db="EMBL/GenBank/DDBJ databases">
        <authorList>
            <consortium name="AG Swart"/>
            <person name="Singh M."/>
            <person name="Singh A."/>
            <person name="Seah K."/>
            <person name="Emmerich C."/>
        </authorList>
    </citation>
    <scope>NUCLEOTIDE SEQUENCE</scope>
    <source>
        <strain evidence="13">DP1</strain>
    </source>
</reference>
<dbReference type="FunFam" id="3.30.200.20:FF:000097">
    <property type="entry name" value="Probable serine/threonine-protein kinase nek1"/>
    <property type="match status" value="1"/>
</dbReference>
<feature type="compositionally biased region" description="Basic and acidic residues" evidence="11">
    <location>
        <begin position="479"/>
        <end position="488"/>
    </location>
</feature>
<proteinExistence type="inferred from homology"/>
<evidence type="ECO:0000256" key="4">
    <source>
        <dbReference type="ARBA" id="ARBA00022679"/>
    </source>
</evidence>
<dbReference type="PANTHER" id="PTHR44899">
    <property type="entry name" value="CAMK FAMILY PROTEIN KINASE"/>
    <property type="match status" value="1"/>
</dbReference>
<comment type="catalytic activity">
    <reaction evidence="9">
        <text>L-seryl-[protein] + ATP = O-phospho-L-seryl-[protein] + ADP + H(+)</text>
        <dbReference type="Rhea" id="RHEA:17989"/>
        <dbReference type="Rhea" id="RHEA-COMP:9863"/>
        <dbReference type="Rhea" id="RHEA-COMP:11604"/>
        <dbReference type="ChEBI" id="CHEBI:15378"/>
        <dbReference type="ChEBI" id="CHEBI:29999"/>
        <dbReference type="ChEBI" id="CHEBI:30616"/>
        <dbReference type="ChEBI" id="CHEBI:83421"/>
        <dbReference type="ChEBI" id="CHEBI:456216"/>
        <dbReference type="EC" id="2.7.11.1"/>
    </reaction>
</comment>
<comment type="catalytic activity">
    <reaction evidence="8">
        <text>L-threonyl-[protein] + ATP = O-phospho-L-threonyl-[protein] + ADP + H(+)</text>
        <dbReference type="Rhea" id="RHEA:46608"/>
        <dbReference type="Rhea" id="RHEA-COMP:11060"/>
        <dbReference type="Rhea" id="RHEA-COMP:11605"/>
        <dbReference type="ChEBI" id="CHEBI:15378"/>
        <dbReference type="ChEBI" id="CHEBI:30013"/>
        <dbReference type="ChEBI" id="CHEBI:30616"/>
        <dbReference type="ChEBI" id="CHEBI:61977"/>
        <dbReference type="ChEBI" id="CHEBI:456216"/>
        <dbReference type="EC" id="2.7.11.1"/>
    </reaction>
</comment>
<dbReference type="EMBL" id="CAMPGE010001453">
    <property type="protein sequence ID" value="CAI2360240.1"/>
    <property type="molecule type" value="Genomic_DNA"/>
</dbReference>
<dbReference type="EC" id="2.7.11.1" evidence="2"/>
<dbReference type="InterPro" id="IPR000719">
    <property type="entry name" value="Prot_kinase_dom"/>
</dbReference>
<gene>
    <name evidence="13" type="ORF">ECRASSUSDP1_LOCUS1539</name>
</gene>
<dbReference type="InterPro" id="IPR008271">
    <property type="entry name" value="Ser/Thr_kinase_AS"/>
</dbReference>
<feature type="compositionally biased region" description="Basic and acidic residues" evidence="11">
    <location>
        <begin position="615"/>
        <end position="634"/>
    </location>
</feature>
<dbReference type="AlphaFoldDB" id="A0AAD1X7F0"/>
<dbReference type="GO" id="GO:0005524">
    <property type="term" value="F:ATP binding"/>
    <property type="evidence" value="ECO:0007669"/>
    <property type="project" value="UniProtKB-UniRule"/>
</dbReference>
<dbReference type="SUPFAM" id="SSF56112">
    <property type="entry name" value="Protein kinase-like (PK-like)"/>
    <property type="match status" value="1"/>
</dbReference>
<evidence type="ECO:0000256" key="11">
    <source>
        <dbReference type="SAM" id="MobiDB-lite"/>
    </source>
</evidence>
<sequence>MVSKLDDFEVDCKLGEGAYSSVYKVKRISDGMIYALKKVRMMNLSAKEKENALNEVRILASIKDTNIISYKEAFIDEESSALCIIMEYADDGDLFQKIVNHQKKGSWFKENYIWKIFIMVVRGLKALHDLDIMHRDLKSANVFLNKDDTGKLGDMNVSKVAEKGLSYTQTGTPYYASPEVWRDEAYDIKSDIWSLGCVLYEMITLKPPFRAENMQGLYKKVLRGNYPKISKQYTPEIQGIVKQLLQVSPKKRPNCTEILANSVVKKKIKEIFPDENYDDETETETLKNSLLKTIYFPKDGQDILYLTDKLPKPSYDTDLEKIVDIHKMSNRTRATSESPNFPNLPKDSINLPQKYKKPKETSMNKSNISETAEGTELPATKLKKVLNSDRKEEKKAGKMPELILPSYHKNPSKMTSVERIAKRLELESQKKPVMNIDKEYNNLQRILGKKQQDLGNDSSRISKKIAIEKNKLKNSSLQEHPKYLRERPLYSNRGQPKYQRPSHNSQNRYGDEANKAVLNLGIVGEQVGASSARRSGKGNSLDMRLPKIADGILKSKGKAPKGLQKSINTLKLPKLQKYKHGKYYADNDKIYSNKYSNIISKKPSKSYRYKHGGKAPKEAQKRDKTIDRLKMYKD</sequence>
<accession>A0AAD1X7F0</accession>
<evidence type="ECO:0000256" key="7">
    <source>
        <dbReference type="ARBA" id="ARBA00022840"/>
    </source>
</evidence>
<evidence type="ECO:0000256" key="6">
    <source>
        <dbReference type="ARBA" id="ARBA00022777"/>
    </source>
</evidence>
<feature type="compositionally biased region" description="Polar residues" evidence="11">
    <location>
        <begin position="331"/>
        <end position="341"/>
    </location>
</feature>
<keyword evidence="4" id="KW-0808">Transferase</keyword>
<feature type="region of interest" description="Disordered" evidence="11">
    <location>
        <begin position="472"/>
        <end position="509"/>
    </location>
</feature>
<dbReference type="PROSITE" id="PS50011">
    <property type="entry name" value="PROTEIN_KINASE_DOM"/>
    <property type="match status" value="1"/>
</dbReference>
<evidence type="ECO:0000256" key="3">
    <source>
        <dbReference type="ARBA" id="ARBA00022527"/>
    </source>
</evidence>
<protein>
    <recommendedName>
        <fullName evidence="2">non-specific serine/threonine protein kinase</fullName>
        <ecNumber evidence="2">2.7.11.1</ecNumber>
    </recommendedName>
</protein>
<dbReference type="SMART" id="SM00220">
    <property type="entry name" value="S_TKc"/>
    <property type="match status" value="1"/>
</dbReference>
<feature type="binding site" evidence="10">
    <location>
        <position position="37"/>
    </location>
    <ligand>
        <name>ATP</name>
        <dbReference type="ChEBI" id="CHEBI:30616"/>
    </ligand>
</feature>
<feature type="compositionally biased region" description="Basic residues" evidence="11">
    <location>
        <begin position="602"/>
        <end position="614"/>
    </location>
</feature>
<evidence type="ECO:0000256" key="1">
    <source>
        <dbReference type="ARBA" id="ARBA00010886"/>
    </source>
</evidence>
<keyword evidence="3" id="KW-0723">Serine/threonine-protein kinase</keyword>
<dbReference type="InterPro" id="IPR051131">
    <property type="entry name" value="NEK_Ser/Thr_kinase_NIMA"/>
</dbReference>
<feature type="region of interest" description="Disordered" evidence="11">
    <location>
        <begin position="388"/>
        <end position="409"/>
    </location>
</feature>
<dbReference type="InterPro" id="IPR011009">
    <property type="entry name" value="Kinase-like_dom_sf"/>
</dbReference>
<evidence type="ECO:0000313" key="14">
    <source>
        <dbReference type="Proteomes" id="UP001295684"/>
    </source>
</evidence>
<dbReference type="PANTHER" id="PTHR44899:SF6">
    <property type="entry name" value="SERINE_THREONINE PROTEIN KINASE"/>
    <property type="match status" value="1"/>
</dbReference>
<feature type="compositionally biased region" description="Polar residues" evidence="11">
    <location>
        <begin position="361"/>
        <end position="372"/>
    </location>
</feature>
<dbReference type="GO" id="GO:0004674">
    <property type="term" value="F:protein serine/threonine kinase activity"/>
    <property type="evidence" value="ECO:0007669"/>
    <property type="project" value="UniProtKB-KW"/>
</dbReference>
<feature type="region of interest" description="Disordered" evidence="11">
    <location>
        <begin position="331"/>
        <end position="375"/>
    </location>
</feature>
<name>A0AAD1X7F0_EUPCR</name>
<evidence type="ECO:0000256" key="2">
    <source>
        <dbReference type="ARBA" id="ARBA00012513"/>
    </source>
</evidence>
<evidence type="ECO:0000313" key="13">
    <source>
        <dbReference type="EMBL" id="CAI2360240.1"/>
    </source>
</evidence>
<dbReference type="Gene3D" id="1.10.510.10">
    <property type="entry name" value="Transferase(Phosphotransferase) domain 1"/>
    <property type="match status" value="1"/>
</dbReference>
<keyword evidence="7 10" id="KW-0067">ATP-binding</keyword>
<evidence type="ECO:0000256" key="8">
    <source>
        <dbReference type="ARBA" id="ARBA00047899"/>
    </source>
</evidence>
<keyword evidence="14" id="KW-1185">Reference proteome</keyword>
<dbReference type="InterPro" id="IPR017441">
    <property type="entry name" value="Protein_kinase_ATP_BS"/>
</dbReference>
<evidence type="ECO:0000256" key="9">
    <source>
        <dbReference type="ARBA" id="ARBA00048679"/>
    </source>
</evidence>
<dbReference type="Gene3D" id="3.30.200.20">
    <property type="entry name" value="Phosphorylase Kinase, domain 1"/>
    <property type="match status" value="1"/>
</dbReference>
<feature type="domain" description="Protein kinase" evidence="12">
    <location>
        <begin position="8"/>
        <end position="264"/>
    </location>
</feature>
<organism evidence="13 14">
    <name type="scientific">Euplotes crassus</name>
    <dbReference type="NCBI Taxonomy" id="5936"/>
    <lineage>
        <taxon>Eukaryota</taxon>
        <taxon>Sar</taxon>
        <taxon>Alveolata</taxon>
        <taxon>Ciliophora</taxon>
        <taxon>Intramacronucleata</taxon>
        <taxon>Spirotrichea</taxon>
        <taxon>Hypotrichia</taxon>
        <taxon>Euplotida</taxon>
        <taxon>Euplotidae</taxon>
        <taxon>Moneuplotes</taxon>
    </lineage>
</organism>
<dbReference type="Proteomes" id="UP001295684">
    <property type="component" value="Unassembled WGS sequence"/>
</dbReference>
<comment type="similarity">
    <text evidence="1">Belongs to the protein kinase superfamily. NEK Ser/Thr protein kinase family. NIMA subfamily.</text>
</comment>
<keyword evidence="5 10" id="KW-0547">Nucleotide-binding</keyword>
<keyword evidence="6" id="KW-0418">Kinase</keyword>
<evidence type="ECO:0000256" key="10">
    <source>
        <dbReference type="PROSITE-ProRule" id="PRU10141"/>
    </source>
</evidence>